<name>A0A2Z3GIS7_9BACT</name>
<dbReference type="InterPro" id="IPR009091">
    <property type="entry name" value="RCC1/BLIP-II"/>
</dbReference>
<dbReference type="GO" id="GO:0005085">
    <property type="term" value="F:guanyl-nucleotide exchange factor activity"/>
    <property type="evidence" value="ECO:0007669"/>
    <property type="project" value="TreeGrafter"/>
</dbReference>
<dbReference type="EMBL" id="CP029145">
    <property type="protein sequence ID" value="AWM31812.1"/>
    <property type="molecule type" value="Genomic_DNA"/>
</dbReference>
<evidence type="ECO:0000313" key="2">
    <source>
        <dbReference type="EMBL" id="AWM31812.1"/>
    </source>
</evidence>
<keyword evidence="3" id="KW-1185">Reference proteome</keyword>
<gene>
    <name evidence="2" type="ORF">DDQ68_02835</name>
</gene>
<dbReference type="PROSITE" id="PS50012">
    <property type="entry name" value="RCC1_3"/>
    <property type="match status" value="1"/>
</dbReference>
<dbReference type="OrthoDB" id="610424at2"/>
<evidence type="ECO:0000256" key="1">
    <source>
        <dbReference type="SAM" id="MobiDB-lite"/>
    </source>
</evidence>
<dbReference type="SUPFAM" id="SSF50985">
    <property type="entry name" value="RCC1/BLIP-II"/>
    <property type="match status" value="1"/>
</dbReference>
<accession>A0A2Z3GIS7</accession>
<dbReference type="Proteomes" id="UP000245999">
    <property type="component" value="Chromosome"/>
</dbReference>
<protein>
    <recommendedName>
        <fullName evidence="4">Chromosome condensation regulator RCC1</fullName>
    </recommendedName>
</protein>
<evidence type="ECO:0000313" key="3">
    <source>
        <dbReference type="Proteomes" id="UP000245999"/>
    </source>
</evidence>
<dbReference type="InterPro" id="IPR051553">
    <property type="entry name" value="Ran_GTPase-activating"/>
</dbReference>
<dbReference type="GO" id="GO:0005737">
    <property type="term" value="C:cytoplasm"/>
    <property type="evidence" value="ECO:0007669"/>
    <property type="project" value="TreeGrafter"/>
</dbReference>
<dbReference type="PROSITE" id="PS00626">
    <property type="entry name" value="RCC1_2"/>
    <property type="match status" value="2"/>
</dbReference>
<dbReference type="Gene3D" id="2.130.10.30">
    <property type="entry name" value="Regulator of chromosome condensation 1/beta-lactamase-inhibitor protein II"/>
    <property type="match status" value="1"/>
</dbReference>
<dbReference type="PANTHER" id="PTHR45982:SF1">
    <property type="entry name" value="REGULATOR OF CHROMOSOME CONDENSATION"/>
    <property type="match status" value="1"/>
</dbReference>
<reference evidence="3" key="1">
    <citation type="submission" date="2018-04" db="EMBL/GenBank/DDBJ databases">
        <title>Complete genome of Antarctic heterotrophic bacterium Hymenobacter nivis.</title>
        <authorList>
            <person name="Terashima M."/>
        </authorList>
    </citation>
    <scope>NUCLEOTIDE SEQUENCE [LARGE SCALE GENOMIC DNA]</scope>
    <source>
        <strain evidence="3">NBRC 111535</strain>
    </source>
</reference>
<feature type="region of interest" description="Disordered" evidence="1">
    <location>
        <begin position="107"/>
        <end position="132"/>
    </location>
</feature>
<dbReference type="InterPro" id="IPR000408">
    <property type="entry name" value="Reg_chr_condens"/>
</dbReference>
<dbReference type="PANTHER" id="PTHR45982">
    <property type="entry name" value="REGULATOR OF CHROMOSOME CONDENSATION"/>
    <property type="match status" value="1"/>
</dbReference>
<sequence>MIPLFTLRLWALLLVLGLFAGPGRAQRIAAGYEHTVAVRPDGTLWTWGSNYYSQLGTGTAGGPTLRTTPVQVGTATNWQSVSAGYYHTLAIRTDGTLWAWGNNSVGRQREHRQPTGPLPGGFFSKNRAGKAT</sequence>
<dbReference type="AlphaFoldDB" id="A0A2Z3GIS7"/>
<dbReference type="Pfam" id="PF00415">
    <property type="entry name" value="RCC1"/>
    <property type="match status" value="1"/>
</dbReference>
<evidence type="ECO:0008006" key="4">
    <source>
        <dbReference type="Google" id="ProtNLM"/>
    </source>
</evidence>
<dbReference type="KEGG" id="hnv:DDQ68_02835"/>
<proteinExistence type="predicted"/>
<organism evidence="2 3">
    <name type="scientific">Hymenobacter nivis</name>
    <dbReference type="NCBI Taxonomy" id="1850093"/>
    <lineage>
        <taxon>Bacteria</taxon>
        <taxon>Pseudomonadati</taxon>
        <taxon>Bacteroidota</taxon>
        <taxon>Cytophagia</taxon>
        <taxon>Cytophagales</taxon>
        <taxon>Hymenobacteraceae</taxon>
        <taxon>Hymenobacter</taxon>
    </lineage>
</organism>